<proteinExistence type="inferred from homology"/>
<keyword evidence="4" id="KW-1001">Plastid inner membrane</keyword>
<evidence type="ECO:0000256" key="1">
    <source>
        <dbReference type="ARBA" id="ARBA00004478"/>
    </source>
</evidence>
<evidence type="ECO:0000313" key="9">
    <source>
        <dbReference type="EMBL" id="KAJ8438375.1"/>
    </source>
</evidence>
<evidence type="ECO:0000256" key="7">
    <source>
        <dbReference type="SAM" id="MobiDB-lite"/>
    </source>
</evidence>
<feature type="transmembrane region" description="Helical" evidence="8">
    <location>
        <begin position="29"/>
        <end position="52"/>
    </location>
</feature>
<gene>
    <name evidence="9" type="ORF">Cgig2_006293</name>
</gene>
<feature type="compositionally biased region" description="Polar residues" evidence="7">
    <location>
        <begin position="178"/>
        <end position="187"/>
    </location>
</feature>
<evidence type="ECO:0000256" key="2">
    <source>
        <dbReference type="ARBA" id="ARBA00007349"/>
    </source>
</evidence>
<comment type="similarity">
    <text evidence="2">Belongs to the SLC13A/DASS transporter (TC 2.A.47) family. DIT1 subfamily.</text>
</comment>
<dbReference type="Proteomes" id="UP001153076">
    <property type="component" value="Unassembled WGS sequence"/>
</dbReference>
<evidence type="ECO:0000313" key="10">
    <source>
        <dbReference type="Proteomes" id="UP001153076"/>
    </source>
</evidence>
<comment type="subcellular location">
    <subcellularLocation>
        <location evidence="1">Plastid</location>
        <location evidence="1">Chloroplast inner membrane</location>
        <topology evidence="1">Multi-pass membrane protein</topology>
    </subcellularLocation>
</comment>
<dbReference type="GO" id="GO:0015140">
    <property type="term" value="F:malate transmembrane transporter activity"/>
    <property type="evidence" value="ECO:0007669"/>
    <property type="project" value="UniProtKB-ARBA"/>
</dbReference>
<dbReference type="InterPro" id="IPR030676">
    <property type="entry name" value="CitT-rel"/>
</dbReference>
<accession>A0A9Q1QF83</accession>
<dbReference type="InterPro" id="IPR001898">
    <property type="entry name" value="SLC13A/DASS"/>
</dbReference>
<dbReference type="AlphaFoldDB" id="A0A9Q1QF83"/>
<sequence length="785" mass="86327">MFLTATVANPLTAKLVLSMINRSIGWVDWATAAIVAGLLAMMVIPVVLYVIYPPEVKSSPDAPRLAAERLEKMGPLSCGETFMLQSAPHETITRQVSEQVKWAMEAANSVWPFPHFDYMPTADCEPSHWYVHISSLYSTKREREASRSNRSGRPYSEHHDRHTTMTVKPSGRPFQGQAAKSTTTSTPYRACTAPATNEECSMEVVTTIVGGYAEGMTRSAWKAQFRGAQQKKKEQEKEGGYSSGSPLSSRASSSEVSALSSKGCLIPFTITLTGRRNKLQLLGVSALVLRLLVLVDVVEVGLKVATLMKFLGQYHQDLTFFQRRWYQVASPSSLRHSVAALTPLANASTIVTSSSVILGRSEVPEPLGAQGRVTDGLRSSPHDWSAPASLGWVGADVAVSSGRPSVCRSLLLSGGTRGGACSQNNLSVIPKLGVTMKESKQGSRVYLLGLLVHKTLPLLFPTELGIGCHLLRSGERPIPFEKFLRIRRPATTKRESFPVSRLVPPSLRALHRFYYLSLKLRMGRGLSSSPAGSSKGFLTSIPSCQLGTFPQLDSRRTKRKSYFQYFTFDFFLMAIMNPDLLLKQYHPKSPISLGALWMVCIRLNARAIQFILVQNLFNHRVKRKSEIIVESRTINCYTIGARLVHGRIRLGDYEGPSWDEELVDAPFEDECLGDLLEEEADVPPEVELVLVKTTWALGFDELGVEQGLPCVPLANNSSRDLMQGVDLSAMVISYGYETSTSGLRILGGTPATARPSIKVGRLGNYRWRPSTWGLANPSGTSPLDE</sequence>
<name>A0A9Q1QF83_9CARY</name>
<dbReference type="GO" id="GO:0009706">
    <property type="term" value="C:chloroplast inner membrane"/>
    <property type="evidence" value="ECO:0007669"/>
    <property type="project" value="UniProtKB-SubCell"/>
</dbReference>
<keyword evidence="5 8" id="KW-1133">Transmembrane helix</keyword>
<feature type="region of interest" description="Disordered" evidence="7">
    <location>
        <begin position="225"/>
        <end position="251"/>
    </location>
</feature>
<comment type="caution">
    <text evidence="9">The sequence shown here is derived from an EMBL/GenBank/DDBJ whole genome shotgun (WGS) entry which is preliminary data.</text>
</comment>
<reference evidence="9" key="1">
    <citation type="submission" date="2022-04" db="EMBL/GenBank/DDBJ databases">
        <title>Carnegiea gigantea Genome sequencing and assembly v2.</title>
        <authorList>
            <person name="Copetti D."/>
            <person name="Sanderson M.J."/>
            <person name="Burquez A."/>
            <person name="Wojciechowski M.F."/>
        </authorList>
    </citation>
    <scope>NUCLEOTIDE SEQUENCE</scope>
    <source>
        <strain evidence="9">SGP5-SGP5p</strain>
        <tissue evidence="9">Aerial part</tissue>
    </source>
</reference>
<evidence type="ECO:0000256" key="8">
    <source>
        <dbReference type="SAM" id="Phobius"/>
    </source>
</evidence>
<keyword evidence="6 8" id="KW-0472">Membrane</keyword>
<evidence type="ECO:0000256" key="3">
    <source>
        <dbReference type="ARBA" id="ARBA00022692"/>
    </source>
</evidence>
<protein>
    <submittedName>
        <fullName evidence="9">Uncharacterized protein</fullName>
    </submittedName>
</protein>
<organism evidence="9 10">
    <name type="scientific">Carnegiea gigantea</name>
    <dbReference type="NCBI Taxonomy" id="171969"/>
    <lineage>
        <taxon>Eukaryota</taxon>
        <taxon>Viridiplantae</taxon>
        <taxon>Streptophyta</taxon>
        <taxon>Embryophyta</taxon>
        <taxon>Tracheophyta</taxon>
        <taxon>Spermatophyta</taxon>
        <taxon>Magnoliopsida</taxon>
        <taxon>eudicotyledons</taxon>
        <taxon>Gunneridae</taxon>
        <taxon>Pentapetalae</taxon>
        <taxon>Caryophyllales</taxon>
        <taxon>Cactineae</taxon>
        <taxon>Cactaceae</taxon>
        <taxon>Cactoideae</taxon>
        <taxon>Echinocereeae</taxon>
        <taxon>Carnegiea</taxon>
    </lineage>
</organism>
<evidence type="ECO:0000256" key="5">
    <source>
        <dbReference type="ARBA" id="ARBA00022989"/>
    </source>
</evidence>
<evidence type="ECO:0000256" key="6">
    <source>
        <dbReference type="ARBA" id="ARBA00023136"/>
    </source>
</evidence>
<keyword evidence="3 8" id="KW-0812">Transmembrane</keyword>
<evidence type="ECO:0000256" key="4">
    <source>
        <dbReference type="ARBA" id="ARBA00022780"/>
    </source>
</evidence>
<dbReference type="Pfam" id="PF00939">
    <property type="entry name" value="Na_sulph_symp"/>
    <property type="match status" value="1"/>
</dbReference>
<keyword evidence="10" id="KW-1185">Reference proteome</keyword>
<dbReference type="PANTHER" id="PTHR42826">
    <property type="entry name" value="DICARBOXYLATE TRANSPORTER 2.1, CHLOROPLASTIC"/>
    <property type="match status" value="1"/>
</dbReference>
<feature type="region of interest" description="Disordered" evidence="7">
    <location>
        <begin position="141"/>
        <end position="190"/>
    </location>
</feature>
<dbReference type="EMBL" id="JAKOGI010000255">
    <property type="protein sequence ID" value="KAJ8438375.1"/>
    <property type="molecule type" value="Genomic_DNA"/>
</dbReference>
<keyword evidence="4" id="KW-0934">Plastid</keyword>